<name>A0A5N6MTM8_9MICC</name>
<dbReference type="Pfam" id="PF04286">
    <property type="entry name" value="DUF445"/>
    <property type="match status" value="1"/>
</dbReference>
<feature type="transmembrane region" description="Helical" evidence="1">
    <location>
        <begin position="379"/>
        <end position="400"/>
    </location>
</feature>
<feature type="transmembrane region" description="Helical" evidence="1">
    <location>
        <begin position="31"/>
        <end position="54"/>
    </location>
</feature>
<dbReference type="Proteomes" id="UP000326852">
    <property type="component" value="Unassembled WGS sequence"/>
</dbReference>
<dbReference type="GO" id="GO:0005886">
    <property type="term" value="C:plasma membrane"/>
    <property type="evidence" value="ECO:0007669"/>
    <property type="project" value="TreeGrafter"/>
</dbReference>
<keyword evidence="3" id="KW-1185">Reference proteome</keyword>
<dbReference type="PANTHER" id="PTHR38442">
    <property type="entry name" value="INNER MEMBRANE PROTEIN-RELATED"/>
    <property type="match status" value="1"/>
</dbReference>
<protein>
    <submittedName>
        <fullName evidence="2">DUF445 family protein</fullName>
    </submittedName>
</protein>
<dbReference type="InterPro" id="IPR007383">
    <property type="entry name" value="DUF445"/>
</dbReference>
<comment type="caution">
    <text evidence="2">The sequence shown here is derived from an EMBL/GenBank/DDBJ whole genome shotgun (WGS) entry which is preliminary data.</text>
</comment>
<sequence length="401" mass="44370">MKMLATGLLILLAVIFLFAFALQDRYPWLEYVRAAAEGGMVGALADWFAVTALFKHPMGIKIPHTAIIPEKKDQIGASLGQFVEENFLAEEIIRTKLDSMQIAAKAGAWLSRPEGADRVATEGAAAIRGALRVLDDDAVRDVLESMFRRHVVDPQWGPPAGRMAQRIFEEGHHHQLVNLIVDSLTDWVLANPEVIARLVTERSPSWVPAFLDDLVGDRVQVQAERFLIDVQENPNHQLRVALDNYLTGVARDLQEDPKTMAKADAVKEQVLDDPRVRELMTSTWTTIKNALMTAADDPDSELTRNFKSALQDFGNRLINEPDLAAKVNGYVADAAGYLVRTYSRDIAGVITETVERWDAQETSEKIELQVGKDLQFIRINGTVVGSLAGLAIFSVATLVFG</sequence>
<gene>
    <name evidence="2" type="ORF">GD627_00400</name>
</gene>
<reference evidence="2 3" key="1">
    <citation type="submission" date="2019-08" db="EMBL/GenBank/DDBJ databases">
        <title>Arthrobacter sp. nov., isolated from plateau pika and Tibetan wild ass.</title>
        <authorList>
            <person name="Ge Y."/>
        </authorList>
    </citation>
    <scope>NUCLEOTIDE SEQUENCE [LARGE SCALE GENOMIC DNA]</scope>
    <source>
        <strain evidence="2 3">785</strain>
    </source>
</reference>
<dbReference type="EMBL" id="VTFX01000001">
    <property type="protein sequence ID" value="KAD4060589.1"/>
    <property type="molecule type" value="Genomic_DNA"/>
</dbReference>
<accession>A0A5N6MTM8</accession>
<keyword evidence="1" id="KW-0472">Membrane</keyword>
<proteinExistence type="predicted"/>
<dbReference type="AlphaFoldDB" id="A0A5N6MTM8"/>
<evidence type="ECO:0000256" key="1">
    <source>
        <dbReference type="SAM" id="Phobius"/>
    </source>
</evidence>
<evidence type="ECO:0000313" key="2">
    <source>
        <dbReference type="EMBL" id="KAD4060589.1"/>
    </source>
</evidence>
<organism evidence="2 3">
    <name type="scientific">Arthrobacter yangruifuii</name>
    <dbReference type="NCBI Taxonomy" id="2606616"/>
    <lineage>
        <taxon>Bacteria</taxon>
        <taxon>Bacillati</taxon>
        <taxon>Actinomycetota</taxon>
        <taxon>Actinomycetes</taxon>
        <taxon>Micrococcales</taxon>
        <taxon>Micrococcaceae</taxon>
        <taxon>Arthrobacter</taxon>
    </lineage>
</organism>
<evidence type="ECO:0000313" key="3">
    <source>
        <dbReference type="Proteomes" id="UP000326852"/>
    </source>
</evidence>
<keyword evidence="1" id="KW-0812">Transmembrane</keyword>
<keyword evidence="1" id="KW-1133">Transmembrane helix</keyword>
<dbReference type="PANTHER" id="PTHR38442:SF1">
    <property type="entry name" value="INNER MEMBRANE PROTEIN"/>
    <property type="match status" value="1"/>
</dbReference>